<dbReference type="EMBL" id="FZNT01000011">
    <property type="protein sequence ID" value="SNR76024.1"/>
    <property type="molecule type" value="Genomic_DNA"/>
</dbReference>
<dbReference type="OrthoDB" id="597270at2"/>
<dbReference type="PANTHER" id="PTHR22916:SF3">
    <property type="entry name" value="UDP-GLCNAC:BETAGAL BETA-1,3-N-ACETYLGLUCOSAMINYLTRANSFERASE-LIKE PROTEIN 1"/>
    <property type="match status" value="1"/>
</dbReference>
<dbReference type="AlphaFoldDB" id="A0A238YZB6"/>
<dbReference type="InterPro" id="IPR001173">
    <property type="entry name" value="Glyco_trans_2-like"/>
</dbReference>
<gene>
    <name evidence="2" type="ORF">SAMN06265371_111100</name>
</gene>
<keyword evidence="2" id="KW-0808">Transferase</keyword>
<organism evidence="2 3">
    <name type="scientific">Lutibacter agarilyticus</name>
    <dbReference type="NCBI Taxonomy" id="1109740"/>
    <lineage>
        <taxon>Bacteria</taxon>
        <taxon>Pseudomonadati</taxon>
        <taxon>Bacteroidota</taxon>
        <taxon>Flavobacteriia</taxon>
        <taxon>Flavobacteriales</taxon>
        <taxon>Flavobacteriaceae</taxon>
        <taxon>Lutibacter</taxon>
    </lineage>
</organism>
<dbReference type="Pfam" id="PF00535">
    <property type="entry name" value="Glycos_transf_2"/>
    <property type="match status" value="1"/>
</dbReference>
<name>A0A238YZB6_9FLAO</name>
<reference evidence="2 3" key="1">
    <citation type="submission" date="2017-06" db="EMBL/GenBank/DDBJ databases">
        <authorList>
            <person name="Kim H.J."/>
            <person name="Triplett B.A."/>
        </authorList>
    </citation>
    <scope>NUCLEOTIDE SEQUENCE [LARGE SCALE GENOMIC DNA]</scope>
    <source>
        <strain evidence="2 3">DSM 29150</strain>
    </source>
</reference>
<dbReference type="InterPro" id="IPR029044">
    <property type="entry name" value="Nucleotide-diphossugar_trans"/>
</dbReference>
<accession>A0A238YZB6</accession>
<evidence type="ECO:0000313" key="3">
    <source>
        <dbReference type="Proteomes" id="UP000198384"/>
    </source>
</evidence>
<protein>
    <submittedName>
        <fullName evidence="2">Glycosyltransferase involved in cell wall bisynthesis</fullName>
    </submittedName>
</protein>
<proteinExistence type="predicted"/>
<sequence length="326" mass="38767">MVSFPLITVVLTTYNRSHLIGETLDSIIGQTYENWKCIIIDDNSKDNTKEVVLNYLEKDNRFQYYLKGNKYVKGLSASRNMGMDLIESLKLNTKYIQFFDDDDIMHPQKFEIQVKEFTKYKKLDASFFIGKSFYNNDFNYNIEYYSSVDSTLVNDIAKYFFIKKYFFTAQVLLIRYNTIIDKRFNEELFYAEEWEFFNKLFFLKKVNISFIENTPLFYHRKHNLSITSNLYNDANNIVLKSLKKSFRNVYKLIKEVGRLNDSEIFYKLLTHAIYHDGSMLEDLRNDLKLGTLQNKYKERGVVFLLKNISFNKKIISRLIGAVLIKI</sequence>
<dbReference type="SUPFAM" id="SSF53448">
    <property type="entry name" value="Nucleotide-diphospho-sugar transferases"/>
    <property type="match status" value="1"/>
</dbReference>
<dbReference type="PANTHER" id="PTHR22916">
    <property type="entry name" value="GLYCOSYLTRANSFERASE"/>
    <property type="match status" value="1"/>
</dbReference>
<dbReference type="Gene3D" id="3.90.550.10">
    <property type="entry name" value="Spore Coat Polysaccharide Biosynthesis Protein SpsA, Chain A"/>
    <property type="match status" value="1"/>
</dbReference>
<evidence type="ECO:0000259" key="1">
    <source>
        <dbReference type="Pfam" id="PF00535"/>
    </source>
</evidence>
<dbReference type="RefSeq" id="WP_089382805.1">
    <property type="nucleotide sequence ID" value="NZ_FZNT01000011.1"/>
</dbReference>
<dbReference type="CDD" id="cd00761">
    <property type="entry name" value="Glyco_tranf_GTA_type"/>
    <property type="match status" value="1"/>
</dbReference>
<keyword evidence="3" id="KW-1185">Reference proteome</keyword>
<evidence type="ECO:0000313" key="2">
    <source>
        <dbReference type="EMBL" id="SNR76024.1"/>
    </source>
</evidence>
<dbReference type="GO" id="GO:0016758">
    <property type="term" value="F:hexosyltransferase activity"/>
    <property type="evidence" value="ECO:0007669"/>
    <property type="project" value="UniProtKB-ARBA"/>
</dbReference>
<feature type="domain" description="Glycosyltransferase 2-like" evidence="1">
    <location>
        <begin position="8"/>
        <end position="172"/>
    </location>
</feature>
<dbReference type="Proteomes" id="UP000198384">
    <property type="component" value="Unassembled WGS sequence"/>
</dbReference>